<evidence type="ECO:0000256" key="2">
    <source>
        <dbReference type="ARBA" id="ARBA00022840"/>
    </source>
</evidence>
<accession>A0A327WUQ0</accession>
<dbReference type="Gene3D" id="3.90.1200.10">
    <property type="match status" value="1"/>
</dbReference>
<dbReference type="GO" id="GO:0004674">
    <property type="term" value="F:protein serine/threonine kinase activity"/>
    <property type="evidence" value="ECO:0007669"/>
    <property type="project" value="UniProtKB-KW"/>
</dbReference>
<evidence type="ECO:0000313" key="4">
    <source>
        <dbReference type="EMBL" id="RAJ94948.1"/>
    </source>
</evidence>
<dbReference type="Pfam" id="PF01636">
    <property type="entry name" value="APH"/>
    <property type="match status" value="1"/>
</dbReference>
<dbReference type="PANTHER" id="PTHR33540">
    <property type="entry name" value="TRNA THREONYLCARBAMOYLADENOSINE BIOSYNTHESIS PROTEIN TSAE"/>
    <property type="match status" value="1"/>
</dbReference>
<evidence type="ECO:0000259" key="3">
    <source>
        <dbReference type="Pfam" id="PF01636"/>
    </source>
</evidence>
<dbReference type="EMBL" id="QLMD01000012">
    <property type="protein sequence ID" value="RAJ94948.1"/>
    <property type="molecule type" value="Genomic_DNA"/>
</dbReference>
<protein>
    <submittedName>
        <fullName evidence="5">Serine/threonine protein kinase</fullName>
    </submittedName>
</protein>
<keyword evidence="5" id="KW-0418">Kinase</keyword>
<comment type="caution">
    <text evidence="4">The sequence shown here is derived from an EMBL/GenBank/DDBJ whole genome shotgun (WGS) entry which is preliminary data.</text>
</comment>
<dbReference type="PANTHER" id="PTHR33540:SF1">
    <property type="entry name" value="N-ACETYLMURAMATE_N-ACETYLGLUCOSAMINE KINASE"/>
    <property type="match status" value="1"/>
</dbReference>
<keyword evidence="5" id="KW-0808">Transferase</keyword>
<sequence length="348" mass="39737">MVTDSRQQQLTDWLRTTHVPPNGSVEMVSGDASFRRYFRFLHASQWFIAVDAPPPQESLQPFMAIAQAYREQGLHAPKVHAYEQQLGFMVLDDFGDTLLFQRLVDDAAAEQAYQQALGLLPGLMRVTKTTEGPLPAYDIALLQRELSLFSDWLVQHHLGLELNSEQHSIWHATCDSLIDNALQQPQVGVHRDFHSRNLMWLESEEQIAVIDFQDAVQGPITYDAVSLLRDCYVRWPDALVARQVERFFQRLQAEQLLPSDTTLTQFIRWFDFMGIQRHLKAAGIFARLLHRDGKAGYMADVPRTLGYIIDISAKYPELASFSQWVSQVREQFIAQPPTADIIDPVSVT</sequence>
<evidence type="ECO:0000313" key="7">
    <source>
        <dbReference type="Proteomes" id="UP000287865"/>
    </source>
</evidence>
<dbReference type="Gene3D" id="3.30.200.20">
    <property type="entry name" value="Phosphorylase Kinase, domain 1"/>
    <property type="match status" value="1"/>
</dbReference>
<gene>
    <name evidence="4" type="ORF">B0I24_11234</name>
    <name evidence="5" type="ORF">CWE07_11265</name>
</gene>
<dbReference type="InterPro" id="IPR011009">
    <property type="entry name" value="Kinase-like_dom_sf"/>
</dbReference>
<feature type="domain" description="Aminoglycoside phosphotransferase" evidence="3">
    <location>
        <begin position="27"/>
        <end position="250"/>
    </location>
</feature>
<keyword evidence="2" id="KW-0067">ATP-binding</keyword>
<dbReference type="EMBL" id="PIPK01000011">
    <property type="protein sequence ID" value="RUO22157.1"/>
    <property type="molecule type" value="Genomic_DNA"/>
</dbReference>
<dbReference type="InterPro" id="IPR002575">
    <property type="entry name" value="Aminoglycoside_PTrfase"/>
</dbReference>
<dbReference type="SUPFAM" id="SSF56112">
    <property type="entry name" value="Protein kinase-like (PK-like)"/>
    <property type="match status" value="1"/>
</dbReference>
<organism evidence="4 6">
    <name type="scientific">Aliidiomarina maris</name>
    <dbReference type="NCBI Taxonomy" id="531312"/>
    <lineage>
        <taxon>Bacteria</taxon>
        <taxon>Pseudomonadati</taxon>
        <taxon>Pseudomonadota</taxon>
        <taxon>Gammaproteobacteria</taxon>
        <taxon>Alteromonadales</taxon>
        <taxon>Idiomarinaceae</taxon>
        <taxon>Aliidiomarina</taxon>
    </lineage>
</organism>
<keyword evidence="5" id="KW-0723">Serine/threonine-protein kinase</keyword>
<name>A0A327WUQ0_9GAMM</name>
<dbReference type="AlphaFoldDB" id="A0A327WUQ0"/>
<dbReference type="Proteomes" id="UP000287865">
    <property type="component" value="Unassembled WGS sequence"/>
</dbReference>
<dbReference type="Proteomes" id="UP000249203">
    <property type="component" value="Unassembled WGS sequence"/>
</dbReference>
<evidence type="ECO:0000256" key="1">
    <source>
        <dbReference type="ARBA" id="ARBA00022741"/>
    </source>
</evidence>
<reference evidence="5 7" key="1">
    <citation type="journal article" date="2018" name="Front. Microbiol.">
        <title>Genome-Based Analysis Reveals the Taxonomy and Diversity of the Family Idiomarinaceae.</title>
        <authorList>
            <person name="Liu Y."/>
            <person name="Lai Q."/>
            <person name="Shao Z."/>
        </authorList>
    </citation>
    <scope>NUCLEOTIDE SEQUENCE [LARGE SCALE GENOMIC DNA]</scope>
    <source>
        <strain evidence="5 7">CF12-14</strain>
    </source>
</reference>
<reference evidence="4 6" key="2">
    <citation type="submission" date="2018-06" db="EMBL/GenBank/DDBJ databases">
        <title>Genomic Encyclopedia of Type Strains, Phase III (KMG-III): the genomes of soil and plant-associated and newly described type strains.</title>
        <authorList>
            <person name="Whitman W."/>
        </authorList>
    </citation>
    <scope>NUCLEOTIDE SEQUENCE [LARGE SCALE GENOMIC DNA]</scope>
    <source>
        <strain evidence="4 6">CGMCC 1.15366</strain>
    </source>
</reference>
<dbReference type="GO" id="GO:0005524">
    <property type="term" value="F:ATP binding"/>
    <property type="evidence" value="ECO:0007669"/>
    <property type="project" value="UniProtKB-KW"/>
</dbReference>
<keyword evidence="1" id="KW-0547">Nucleotide-binding</keyword>
<evidence type="ECO:0000313" key="5">
    <source>
        <dbReference type="EMBL" id="RUO22157.1"/>
    </source>
</evidence>
<proteinExistence type="predicted"/>
<evidence type="ECO:0000313" key="6">
    <source>
        <dbReference type="Proteomes" id="UP000249203"/>
    </source>
</evidence>
<keyword evidence="7" id="KW-1185">Reference proteome</keyword>